<sequence length="214" mass="23687">MKKDTYLEELMLNYPELNVCKSSIVKAYELLVNGYKCGRKILICGNGGSSSDADHFTAELMKSFRVKRPLPTLLKQRFMKLGNRGTFLSNHLERAIPVISLSANTSTMTAVSNDMGYEFAFAQQVVGYGKEGDVLIAITTSGKSNNVTNAIFTAKALGMKVICFTGGTQSFIGDNFCDVIIRAPSVETFRIQEFHLPIYHSLCSMVENEIVKEN</sequence>
<evidence type="ECO:0000313" key="3">
    <source>
        <dbReference type="Proteomes" id="UP001139011"/>
    </source>
</evidence>
<gene>
    <name evidence="2" type="ORF">LCY76_23170</name>
</gene>
<dbReference type="InterPro" id="IPR046348">
    <property type="entry name" value="SIS_dom_sf"/>
</dbReference>
<accession>A0A9X1XEK5</accession>
<dbReference type="GO" id="GO:1901135">
    <property type="term" value="P:carbohydrate derivative metabolic process"/>
    <property type="evidence" value="ECO:0007669"/>
    <property type="project" value="InterPro"/>
</dbReference>
<protein>
    <submittedName>
        <fullName evidence="2">SIS domain-containing protein</fullName>
    </submittedName>
</protein>
<dbReference type="EMBL" id="JAIWJX010000004">
    <property type="protein sequence ID" value="MCK6259477.1"/>
    <property type="molecule type" value="Genomic_DNA"/>
</dbReference>
<dbReference type="SUPFAM" id="SSF53697">
    <property type="entry name" value="SIS domain"/>
    <property type="match status" value="1"/>
</dbReference>
<comment type="caution">
    <text evidence="2">The sequence shown here is derived from an EMBL/GenBank/DDBJ whole genome shotgun (WGS) entry which is preliminary data.</text>
</comment>
<dbReference type="Proteomes" id="UP001139011">
    <property type="component" value="Unassembled WGS sequence"/>
</dbReference>
<dbReference type="PANTHER" id="PTHR30390">
    <property type="entry name" value="SEDOHEPTULOSE 7-PHOSPHATE ISOMERASE / DNAA INITIATOR-ASSOCIATING FACTOR FOR REPLICATION INITIATION"/>
    <property type="match status" value="1"/>
</dbReference>
<dbReference type="Gene3D" id="3.40.50.10490">
    <property type="entry name" value="Glucose-6-phosphate isomerase like protein, domain 1"/>
    <property type="match status" value="1"/>
</dbReference>
<dbReference type="AlphaFoldDB" id="A0A9X1XEK5"/>
<dbReference type="InterPro" id="IPR035461">
    <property type="entry name" value="GmhA/DiaA"/>
</dbReference>
<dbReference type="CDD" id="cd05006">
    <property type="entry name" value="SIS_GmhA"/>
    <property type="match status" value="1"/>
</dbReference>
<dbReference type="GO" id="GO:0097367">
    <property type="term" value="F:carbohydrate derivative binding"/>
    <property type="evidence" value="ECO:0007669"/>
    <property type="project" value="InterPro"/>
</dbReference>
<evidence type="ECO:0000259" key="1">
    <source>
        <dbReference type="PROSITE" id="PS51464"/>
    </source>
</evidence>
<organism evidence="2 3">
    <name type="scientific">Fictibacillus marinisediminis</name>
    <dbReference type="NCBI Taxonomy" id="2878389"/>
    <lineage>
        <taxon>Bacteria</taxon>
        <taxon>Bacillati</taxon>
        <taxon>Bacillota</taxon>
        <taxon>Bacilli</taxon>
        <taxon>Bacillales</taxon>
        <taxon>Fictibacillaceae</taxon>
        <taxon>Fictibacillus</taxon>
    </lineage>
</organism>
<evidence type="ECO:0000313" key="2">
    <source>
        <dbReference type="EMBL" id="MCK6259477.1"/>
    </source>
</evidence>
<proteinExistence type="predicted"/>
<dbReference type="InterPro" id="IPR050099">
    <property type="entry name" value="SIS_GmhA/DiaA_subfam"/>
</dbReference>
<dbReference type="PANTHER" id="PTHR30390:SF6">
    <property type="entry name" value="DNAA INITIATOR-ASSOCIATING PROTEIN DIAA"/>
    <property type="match status" value="1"/>
</dbReference>
<keyword evidence="3" id="KW-1185">Reference proteome</keyword>
<dbReference type="RefSeq" id="WP_248254845.1">
    <property type="nucleotide sequence ID" value="NZ_JAIWJX010000004.1"/>
</dbReference>
<dbReference type="InterPro" id="IPR001347">
    <property type="entry name" value="SIS_dom"/>
</dbReference>
<reference evidence="2" key="1">
    <citation type="submission" date="2021-09" db="EMBL/GenBank/DDBJ databases">
        <title>Genome analysis of Fictibacillus sp. KIGAM418 isolated from marine sediment.</title>
        <authorList>
            <person name="Seo M.-J."/>
            <person name="Cho E.-S."/>
            <person name="Hwang C.Y."/>
        </authorList>
    </citation>
    <scope>NUCLEOTIDE SEQUENCE</scope>
    <source>
        <strain evidence="2">KIGAM418</strain>
    </source>
</reference>
<dbReference type="Pfam" id="PF13580">
    <property type="entry name" value="SIS_2"/>
    <property type="match status" value="1"/>
</dbReference>
<dbReference type="PROSITE" id="PS51464">
    <property type="entry name" value="SIS"/>
    <property type="match status" value="1"/>
</dbReference>
<feature type="domain" description="SIS" evidence="1">
    <location>
        <begin position="31"/>
        <end position="212"/>
    </location>
</feature>
<name>A0A9X1XEK5_9BACL</name>